<reference evidence="3 4" key="1">
    <citation type="submission" date="2018-09" db="EMBL/GenBank/DDBJ databases">
        <title>Paenibacillus SK2017-BO5.</title>
        <authorList>
            <person name="Piskunova J.V."/>
            <person name="Dubiley S.A."/>
            <person name="Severinov K.V."/>
        </authorList>
    </citation>
    <scope>NUCLEOTIDE SEQUENCE [LARGE SCALE GENOMIC DNA]</scope>
    <source>
        <strain evidence="3 4">BO5</strain>
    </source>
</reference>
<dbReference type="GO" id="GO:0044550">
    <property type="term" value="P:secondary metabolite biosynthetic process"/>
    <property type="evidence" value="ECO:0007669"/>
    <property type="project" value="TreeGrafter"/>
</dbReference>
<evidence type="ECO:0000259" key="2">
    <source>
        <dbReference type="Pfam" id="PF00668"/>
    </source>
</evidence>
<dbReference type="InterPro" id="IPR001242">
    <property type="entry name" value="Condensation_dom"/>
</dbReference>
<dbReference type="GO" id="GO:0005829">
    <property type="term" value="C:cytosol"/>
    <property type="evidence" value="ECO:0007669"/>
    <property type="project" value="TreeGrafter"/>
</dbReference>
<dbReference type="GO" id="GO:0008610">
    <property type="term" value="P:lipid biosynthetic process"/>
    <property type="evidence" value="ECO:0007669"/>
    <property type="project" value="UniProtKB-ARBA"/>
</dbReference>
<evidence type="ECO:0000256" key="1">
    <source>
        <dbReference type="ARBA" id="ARBA00022737"/>
    </source>
</evidence>
<protein>
    <recommendedName>
        <fullName evidence="2">Condensation domain-containing protein</fullName>
    </recommendedName>
</protein>
<comment type="caution">
    <text evidence="3">The sequence shown here is derived from an EMBL/GenBank/DDBJ whole genome shotgun (WGS) entry which is preliminary data.</text>
</comment>
<evidence type="ECO:0000313" key="4">
    <source>
        <dbReference type="Proteomes" id="UP000266177"/>
    </source>
</evidence>
<accession>A0A3A3GUK2</accession>
<dbReference type="EMBL" id="QYZD01000025">
    <property type="protein sequence ID" value="RJG21333.1"/>
    <property type="molecule type" value="Genomic_DNA"/>
</dbReference>
<dbReference type="InterPro" id="IPR023213">
    <property type="entry name" value="CAT-like_dom_sf"/>
</dbReference>
<dbReference type="PANTHER" id="PTHR45527:SF1">
    <property type="entry name" value="FATTY ACID SYNTHASE"/>
    <property type="match status" value="1"/>
</dbReference>
<feature type="domain" description="Condensation" evidence="2">
    <location>
        <begin position="9"/>
        <end position="152"/>
    </location>
</feature>
<dbReference type="PANTHER" id="PTHR45527">
    <property type="entry name" value="NONRIBOSOMAL PEPTIDE SYNTHETASE"/>
    <property type="match status" value="1"/>
</dbReference>
<organism evidence="3 4">
    <name type="scientific">Paenibacillus thiaminolyticus</name>
    <name type="common">Bacillus thiaminolyticus</name>
    <dbReference type="NCBI Taxonomy" id="49283"/>
    <lineage>
        <taxon>Bacteria</taxon>
        <taxon>Bacillati</taxon>
        <taxon>Bacillota</taxon>
        <taxon>Bacilli</taxon>
        <taxon>Bacillales</taxon>
        <taxon>Paenibacillaceae</taxon>
        <taxon>Paenibacillus</taxon>
    </lineage>
</organism>
<dbReference type="OrthoDB" id="9765680at2"/>
<gene>
    <name evidence="3" type="ORF">DQX05_21770</name>
</gene>
<evidence type="ECO:0000313" key="3">
    <source>
        <dbReference type="EMBL" id="RJG21333.1"/>
    </source>
</evidence>
<dbReference type="Pfam" id="PF00668">
    <property type="entry name" value="Condensation"/>
    <property type="match status" value="1"/>
</dbReference>
<dbReference type="SUPFAM" id="SSF52777">
    <property type="entry name" value="CoA-dependent acyltransferases"/>
    <property type="match status" value="1"/>
</dbReference>
<dbReference type="Gene3D" id="3.30.559.10">
    <property type="entry name" value="Chloramphenicol acetyltransferase-like domain"/>
    <property type="match status" value="1"/>
</dbReference>
<dbReference type="Proteomes" id="UP000266177">
    <property type="component" value="Unassembled WGS sequence"/>
</dbReference>
<dbReference type="GO" id="GO:0043041">
    <property type="term" value="P:amino acid activation for nonribosomal peptide biosynthetic process"/>
    <property type="evidence" value="ECO:0007669"/>
    <property type="project" value="TreeGrafter"/>
</dbReference>
<proteinExistence type="predicted"/>
<dbReference type="AlphaFoldDB" id="A0A3A3GUK2"/>
<keyword evidence="1" id="KW-0677">Repeat</keyword>
<dbReference type="GO" id="GO:0031177">
    <property type="term" value="F:phosphopantetheine binding"/>
    <property type="evidence" value="ECO:0007669"/>
    <property type="project" value="TreeGrafter"/>
</dbReference>
<dbReference type="GO" id="GO:0003824">
    <property type="term" value="F:catalytic activity"/>
    <property type="evidence" value="ECO:0007669"/>
    <property type="project" value="InterPro"/>
</dbReference>
<sequence length="196" mass="22054">MAGGSTYEALASAQKRLYVLQQLEGAELSYNMPVALRLEGALDRARLEAALQALIARYDSLRTSIAVVDGEPVQRVVEQAMFEVSYEKAEEGEAEERIRAFLRPFDLERPRCCVRPSCVSARHLLLFAMHHIVSDGISMSIFVDEFTKLYAGKHWLRSVYSTKIMPYGSRITTPKAGQTSSWKRTGWTSLRASCRC</sequence>
<name>A0A3A3GUK2_PANTH</name>